<dbReference type="AlphaFoldDB" id="A0A370KH72"/>
<reference evidence="1 2" key="1">
    <citation type="submission" date="2017-03" db="EMBL/GenBank/DDBJ databases">
        <title>Genome analysis of Rhizobial strains effectives or ineffectives for nitrogen fixation isolated from bean seeds.</title>
        <authorList>
            <person name="Peralta H."/>
            <person name="Aguilar-Vera A."/>
            <person name="Mora Y."/>
            <person name="Vargas-Lagunas C."/>
            <person name="Girard L."/>
            <person name="Mora J."/>
        </authorList>
    </citation>
    <scope>NUCLEOTIDE SEQUENCE [LARGE SCALE GENOMIC DNA]</scope>
    <source>
        <strain evidence="1 2">CCGM3</strain>
    </source>
</reference>
<evidence type="ECO:0000313" key="2">
    <source>
        <dbReference type="Proteomes" id="UP000254939"/>
    </source>
</evidence>
<accession>A0A370KH72</accession>
<name>A0A370KH72_9HYPH</name>
<dbReference type="Proteomes" id="UP000254939">
    <property type="component" value="Unassembled WGS sequence"/>
</dbReference>
<organism evidence="1 2">
    <name type="scientific">Rhizobium grahamii</name>
    <dbReference type="NCBI Taxonomy" id="1120045"/>
    <lineage>
        <taxon>Bacteria</taxon>
        <taxon>Pseudomonadati</taxon>
        <taxon>Pseudomonadota</taxon>
        <taxon>Alphaproteobacteria</taxon>
        <taxon>Hyphomicrobiales</taxon>
        <taxon>Rhizobiaceae</taxon>
        <taxon>Rhizobium/Agrobacterium group</taxon>
        <taxon>Rhizobium</taxon>
    </lineage>
</organism>
<dbReference type="EMBL" id="NAAC01000043">
    <property type="protein sequence ID" value="RDJ03312.1"/>
    <property type="molecule type" value="Genomic_DNA"/>
</dbReference>
<evidence type="ECO:0000313" key="1">
    <source>
        <dbReference type="EMBL" id="RDJ03312.1"/>
    </source>
</evidence>
<protein>
    <submittedName>
        <fullName evidence="1">Uncharacterized protein</fullName>
    </submittedName>
</protein>
<gene>
    <name evidence="1" type="ORF">B5K06_30420</name>
</gene>
<sequence>MDLRAIDLFKHGYASFMMRRPSYRRHADKAPRLRDLFELYARAVLARDQMLRGYAMPTVIEAKTEACVGLEHEIGFFLEHTAGSHLVNGVDQGGSLPGAR</sequence>
<proteinExistence type="predicted"/>
<comment type="caution">
    <text evidence="1">The sequence shown here is derived from an EMBL/GenBank/DDBJ whole genome shotgun (WGS) entry which is preliminary data.</text>
</comment>